<organism evidence="3 4">
    <name type="scientific">Symbiodinium natans</name>
    <dbReference type="NCBI Taxonomy" id="878477"/>
    <lineage>
        <taxon>Eukaryota</taxon>
        <taxon>Sar</taxon>
        <taxon>Alveolata</taxon>
        <taxon>Dinophyceae</taxon>
        <taxon>Suessiales</taxon>
        <taxon>Symbiodiniaceae</taxon>
        <taxon>Symbiodinium</taxon>
    </lineage>
</organism>
<dbReference type="SUPFAM" id="SSF47823">
    <property type="entry name" value="lambda integrase-like, N-terminal domain"/>
    <property type="match status" value="1"/>
</dbReference>
<protein>
    <submittedName>
        <fullName evidence="3">Uncharacterized protein</fullName>
    </submittedName>
</protein>
<reference evidence="3" key="1">
    <citation type="submission" date="2021-02" db="EMBL/GenBank/DDBJ databases">
        <authorList>
            <person name="Dougan E. K."/>
            <person name="Rhodes N."/>
            <person name="Thang M."/>
            <person name="Chan C."/>
        </authorList>
    </citation>
    <scope>NUCLEOTIDE SEQUENCE</scope>
</reference>
<evidence type="ECO:0000256" key="1">
    <source>
        <dbReference type="ARBA" id="ARBA00023125"/>
    </source>
</evidence>
<dbReference type="Proteomes" id="UP000604046">
    <property type="component" value="Unassembled WGS sequence"/>
</dbReference>
<feature type="compositionally biased region" description="Acidic residues" evidence="2">
    <location>
        <begin position="562"/>
        <end position="572"/>
    </location>
</feature>
<feature type="region of interest" description="Disordered" evidence="2">
    <location>
        <begin position="544"/>
        <end position="592"/>
    </location>
</feature>
<keyword evidence="4" id="KW-1185">Reference proteome</keyword>
<keyword evidence="1" id="KW-0238">DNA-binding</keyword>
<evidence type="ECO:0000256" key="2">
    <source>
        <dbReference type="SAM" id="MobiDB-lite"/>
    </source>
</evidence>
<accession>A0A812H0S2</accession>
<name>A0A812H0S2_9DINO</name>
<evidence type="ECO:0000313" key="3">
    <source>
        <dbReference type="EMBL" id="CAE6939915.1"/>
    </source>
</evidence>
<dbReference type="OrthoDB" id="446958at2759"/>
<dbReference type="GO" id="GO:0003677">
    <property type="term" value="F:DNA binding"/>
    <property type="evidence" value="ECO:0007669"/>
    <property type="project" value="UniProtKB-KW"/>
</dbReference>
<dbReference type="InterPro" id="IPR010998">
    <property type="entry name" value="Integrase_recombinase_N"/>
</dbReference>
<feature type="compositionally biased region" description="Low complexity" evidence="2">
    <location>
        <begin position="573"/>
        <end position="582"/>
    </location>
</feature>
<proteinExistence type="predicted"/>
<dbReference type="AlphaFoldDB" id="A0A812H0S2"/>
<sequence length="688" mass="74357">MTNVRSATLDAVLTHSGSGSFQLPWEIGVFAEIFGTEHGRILPMVERVADPGATIEKAEASTCSPMVESVSGAHNHSRKLFLGHAVSTELGRVHPTPEEQLSLMAQRFELILAHSFEASVLGRRIQDLDREERLAKIELALGGKSLGTLKKRYGQAARFVTWANGENMVAFPIAGQVAEEYLQHLSTSAARHSALTGAIESMNFLHHVLGVDMDPRACLAPVVQGILRKARKNRPPKKQARALKVCELLDLENALTSHDYSAIDRFCIGCFLAAVYGRARLGDLRVIEGVLLDFTENQADSCGYLEVVSLSHKCSMASNRQGLRLHLVIPAKGIGPRCWGRDFVQVAKECGRDLDKISSGEPLLYMPDVHGGFSDVPAETATFTAWIAEILGTMPSFCGERITGHTAKHTLLEWMGKAGLDLDNQSLLGHHVLVGRNSALTYARDQQSSPVRKLEAMLSDVRLGVFLPDVSRSGMFAKNPKPLGIISLAPQDQPGESGQAEPSPVVSEVGESTADRVGLEAEWELPNASENMSEEMWYKQLADDDGGAFSDAPDDAIGLGVFDEDPAAEDSFEPGSSSSSESSSDESLDEKVQACGALASSSRSDVGAECSVYQNRMTKKLHLLPRGSSSNKFVCGRLLDDKHREFVGGVMVASMKCISCHRGKPINDVGALCHALDAASKRRRTSGA</sequence>
<gene>
    <name evidence="3" type="ORF">SNAT2548_LOCUS1165</name>
</gene>
<dbReference type="EMBL" id="CAJNDS010000062">
    <property type="protein sequence ID" value="CAE6939915.1"/>
    <property type="molecule type" value="Genomic_DNA"/>
</dbReference>
<evidence type="ECO:0000313" key="4">
    <source>
        <dbReference type="Proteomes" id="UP000604046"/>
    </source>
</evidence>
<feature type="region of interest" description="Disordered" evidence="2">
    <location>
        <begin position="486"/>
        <end position="515"/>
    </location>
</feature>
<comment type="caution">
    <text evidence="3">The sequence shown here is derived from an EMBL/GenBank/DDBJ whole genome shotgun (WGS) entry which is preliminary data.</text>
</comment>
<dbReference type="Gene3D" id="1.10.150.130">
    <property type="match status" value="1"/>
</dbReference>